<feature type="domain" description="ABC3 transporter permease C-terminal" evidence="7">
    <location>
        <begin position="723"/>
        <end position="837"/>
    </location>
</feature>
<feature type="transmembrane region" description="Helical" evidence="6">
    <location>
        <begin position="313"/>
        <end position="339"/>
    </location>
</feature>
<feature type="domain" description="ABC3 transporter permease C-terminal" evidence="7">
    <location>
        <begin position="271"/>
        <end position="394"/>
    </location>
</feature>
<proteinExistence type="predicted"/>
<feature type="transmembrane region" description="Helical" evidence="6">
    <location>
        <begin position="488"/>
        <end position="506"/>
    </location>
</feature>
<dbReference type="InterPro" id="IPR003838">
    <property type="entry name" value="ABC3_permease_C"/>
</dbReference>
<dbReference type="Pfam" id="PF02687">
    <property type="entry name" value="FtsX"/>
    <property type="match status" value="2"/>
</dbReference>
<evidence type="ECO:0000256" key="6">
    <source>
        <dbReference type="SAM" id="Phobius"/>
    </source>
</evidence>
<dbReference type="PANTHER" id="PTHR30287:SF2">
    <property type="entry name" value="BLL1001 PROTEIN"/>
    <property type="match status" value="1"/>
</dbReference>
<dbReference type="EMBL" id="RBRE01000016">
    <property type="protein sequence ID" value="RMQ49495.1"/>
    <property type="molecule type" value="Genomic_DNA"/>
</dbReference>
<comment type="caution">
    <text evidence="9">The sequence shown here is derived from an EMBL/GenBank/DDBJ whole genome shotgun (WGS) entry which is preliminary data.</text>
</comment>
<gene>
    <name evidence="9" type="ORF">ALQ04_05152</name>
</gene>
<evidence type="ECO:0000256" key="4">
    <source>
        <dbReference type="ARBA" id="ARBA00022989"/>
    </source>
</evidence>
<feature type="transmembrane region" description="Helical" evidence="6">
    <location>
        <begin position="440"/>
        <end position="467"/>
    </location>
</feature>
<keyword evidence="3 6" id="KW-0812">Transmembrane</keyword>
<evidence type="ECO:0000256" key="2">
    <source>
        <dbReference type="ARBA" id="ARBA00022475"/>
    </source>
</evidence>
<feature type="transmembrane region" description="Helical" evidence="6">
    <location>
        <begin position="768"/>
        <end position="788"/>
    </location>
</feature>
<feature type="transmembrane region" description="Helical" evidence="6">
    <location>
        <begin position="368"/>
        <end position="389"/>
    </location>
</feature>
<reference evidence="9 10" key="1">
    <citation type="submission" date="2018-08" db="EMBL/GenBank/DDBJ databases">
        <title>Recombination of ecologically and evolutionarily significant loci maintains genetic cohesion in the Pseudomonas syringae species complex.</title>
        <authorList>
            <person name="Dillon M."/>
            <person name="Thakur S."/>
            <person name="Almeida R.N.D."/>
            <person name="Weir B.S."/>
            <person name="Guttman D.S."/>
        </authorList>
    </citation>
    <scope>NUCLEOTIDE SEQUENCE [LARGE SCALE GENOMIC DNA]</scope>
    <source>
        <strain evidence="9 10">ICMP 3353</strain>
    </source>
</reference>
<dbReference type="GO" id="GO:0005886">
    <property type="term" value="C:plasma membrane"/>
    <property type="evidence" value="ECO:0007669"/>
    <property type="project" value="UniProtKB-SubCell"/>
</dbReference>
<evidence type="ECO:0000313" key="10">
    <source>
        <dbReference type="Proteomes" id="UP000277236"/>
    </source>
</evidence>
<evidence type="ECO:0000256" key="3">
    <source>
        <dbReference type="ARBA" id="ARBA00022692"/>
    </source>
</evidence>
<evidence type="ECO:0000259" key="7">
    <source>
        <dbReference type="Pfam" id="PF02687"/>
    </source>
</evidence>
<dbReference type="PANTHER" id="PTHR30287">
    <property type="entry name" value="MEMBRANE COMPONENT OF PREDICTED ABC SUPERFAMILY METABOLITE UPTAKE TRANSPORTER"/>
    <property type="match status" value="1"/>
</dbReference>
<comment type="subcellular location">
    <subcellularLocation>
        <location evidence="1">Cell membrane</location>
        <topology evidence="1">Multi-pass membrane protein</topology>
    </subcellularLocation>
</comment>
<dbReference type="InterPro" id="IPR038766">
    <property type="entry name" value="Membrane_comp_ABC_pdt"/>
</dbReference>
<dbReference type="InterPro" id="IPR025857">
    <property type="entry name" value="MacB_PCD"/>
</dbReference>
<feature type="domain" description="MacB-like periplasmic core" evidence="8">
    <location>
        <begin position="491"/>
        <end position="673"/>
    </location>
</feature>
<keyword evidence="4 6" id="KW-1133">Transmembrane helix</keyword>
<feature type="transmembrane region" description="Helical" evidence="6">
    <location>
        <begin position="808"/>
        <end position="832"/>
    </location>
</feature>
<protein>
    <submittedName>
        <fullName evidence="9">ABC transporter permease</fullName>
    </submittedName>
</protein>
<name>A0A3M4M6V5_PSECI</name>
<sequence length="850" mass="93030">MSPNVWRTRSGCTEGMWSPKARIDMRVFYWTLRALFSHWRRHPVQLFSLLTGLWLATSLLTGVLALNSQARESYQRTSQLIGGEPQASLASPNGAAFSQDLFISLRRIGWPVSPMVQGRITLKGREDQRLQLIGIEPVTLPNGSAIAGKTLDTRQVIDFLTSPGATWIAPQTLQALGMQEGQRPLTENGLALPPLHLQADMAPGILLTDIGFAQALLNMPNQLSRLLLPKNFAAEHPLLPAALSEQLVIRNSGEDNNLQRLTASFHLNLNALGVLSFVVGLFIVHAAIGLALEQRRGLIRNLRASGVSARMSIAALALELGVMALLGGMFGVVSGYLLASLLLPDVAASLRGLYGAEVGGQLNLSLGWWLNGIALSLFGALLAGVGSLLRAARLPLLALANAQAWHQAHARWLRRQAWIAAGSALVALAAWLFGNSLIMGFVLISAVLLSAALSLPVVLDTLLGGLLTRSRSVLGQWFLADCRQQLPALSLALMALLLAMAANIGAGNMTSGFRQTFADWLEQRLSADLYVTPQNPDQAREMQTWLNQRSDITAVLPNWQVPIQLQGWPADLFGAIDHPTYRQHWQLLESSAEDPWDHMTREDSIMLSEQLARRLKLGLGDTLSLPVPSGKWAPRIVGIYADYGNPKGHLLVNATHLLSHWPQLTANRFNLKINQAAIPALVSELQNRFALDDNSIIEQSQLKRWSYQVFERTFAATAALNSLTLGVAGVALFIGLLTQSQSRLGQLAPLWALGVTRRQLMLLNLGQTWLLAVLTVLFALPLGLMLAWCLNTVINVQAFGWRLPLHVFPLQLLQLMALALLATLLASTWPLLKLYRTRPADLLRTFAHEN</sequence>
<feature type="transmembrane region" description="Helical" evidence="6">
    <location>
        <begin position="269"/>
        <end position="292"/>
    </location>
</feature>
<dbReference type="Pfam" id="PF12704">
    <property type="entry name" value="MacB_PCD"/>
    <property type="match status" value="1"/>
</dbReference>
<organism evidence="9 10">
    <name type="scientific">Pseudomonas cichorii</name>
    <dbReference type="NCBI Taxonomy" id="36746"/>
    <lineage>
        <taxon>Bacteria</taxon>
        <taxon>Pseudomonadati</taxon>
        <taxon>Pseudomonadota</taxon>
        <taxon>Gammaproteobacteria</taxon>
        <taxon>Pseudomonadales</taxon>
        <taxon>Pseudomonadaceae</taxon>
        <taxon>Pseudomonas</taxon>
    </lineage>
</organism>
<keyword evidence="5 6" id="KW-0472">Membrane</keyword>
<evidence type="ECO:0000256" key="1">
    <source>
        <dbReference type="ARBA" id="ARBA00004651"/>
    </source>
</evidence>
<keyword evidence="2" id="KW-1003">Cell membrane</keyword>
<evidence type="ECO:0000256" key="5">
    <source>
        <dbReference type="ARBA" id="ARBA00023136"/>
    </source>
</evidence>
<feature type="transmembrane region" description="Helical" evidence="6">
    <location>
        <begin position="714"/>
        <end position="737"/>
    </location>
</feature>
<accession>A0A3M4M6V5</accession>
<feature type="transmembrane region" description="Helical" evidence="6">
    <location>
        <begin position="417"/>
        <end position="434"/>
    </location>
</feature>
<dbReference type="AlphaFoldDB" id="A0A3M4M6V5"/>
<dbReference type="Proteomes" id="UP000277236">
    <property type="component" value="Unassembled WGS sequence"/>
</dbReference>
<evidence type="ECO:0000259" key="8">
    <source>
        <dbReference type="Pfam" id="PF12704"/>
    </source>
</evidence>
<evidence type="ECO:0000313" key="9">
    <source>
        <dbReference type="EMBL" id="RMQ49495.1"/>
    </source>
</evidence>